<reference evidence="1 2" key="1">
    <citation type="journal article" date="2014" name="Genome Announc.">
        <title>Draft Genome Sequence of Petroleum Oil-Degrading Marine Bacterium Pseudomonas taeanensis Strain MS-3, Isolated from a Crude Oil-Contaminated Seashore.</title>
        <authorList>
            <person name="Lee S.Y."/>
            <person name="Kim S.H."/>
            <person name="Lee D.G."/>
            <person name="Shin S."/>
            <person name="Yun S.H."/>
            <person name="Choi C.W."/>
            <person name="Chung Y.H."/>
            <person name="Choi J.S."/>
            <person name="Kahng H.Y."/>
            <person name="Kim S.I."/>
        </authorList>
    </citation>
    <scope>NUCLEOTIDE SEQUENCE [LARGE SCALE GENOMIC DNA]</scope>
    <source>
        <strain evidence="1 2">MS-3</strain>
    </source>
</reference>
<organism evidence="1 2">
    <name type="scientific">Pseudomonas taeanensis MS-3</name>
    <dbReference type="NCBI Taxonomy" id="1395571"/>
    <lineage>
        <taxon>Bacteria</taxon>
        <taxon>Pseudomonadati</taxon>
        <taxon>Pseudomonadota</taxon>
        <taxon>Gammaproteobacteria</taxon>
        <taxon>Pseudomonadales</taxon>
        <taxon>Pseudomonadaceae</taxon>
        <taxon>Pseudomonas</taxon>
    </lineage>
</organism>
<evidence type="ECO:0000313" key="1">
    <source>
        <dbReference type="EMBL" id="KFX69223.1"/>
    </source>
</evidence>
<evidence type="ECO:0000313" key="2">
    <source>
        <dbReference type="Proteomes" id="UP000030063"/>
    </source>
</evidence>
<keyword evidence="2" id="KW-1185">Reference proteome</keyword>
<protein>
    <recommendedName>
        <fullName evidence="3">DUF3509 domain-containing protein</fullName>
    </recommendedName>
</protein>
<evidence type="ECO:0008006" key="3">
    <source>
        <dbReference type="Google" id="ProtNLM"/>
    </source>
</evidence>
<sequence length="95" mass="10430">MDSTNRQLAEQLFAPLRVSFGAPRPDGSTVLSLLDEADAAAYSRVLSNVQLQDSLAFAQCLEEIRQELAVRSGNIPTEMRKALKEHASVLSYHNA</sequence>
<dbReference type="OrthoDB" id="6902429at2"/>
<gene>
    <name evidence="1" type="ORF">TMS3_0117330</name>
</gene>
<dbReference type="Proteomes" id="UP000030063">
    <property type="component" value="Unassembled WGS sequence"/>
</dbReference>
<dbReference type="Pfam" id="PF12021">
    <property type="entry name" value="DUF3509"/>
    <property type="match status" value="1"/>
</dbReference>
<dbReference type="InterPro" id="IPR021898">
    <property type="entry name" value="DUF3509"/>
</dbReference>
<dbReference type="RefSeq" id="WP_025166458.1">
    <property type="nucleotide sequence ID" value="NZ_AWSQ01000004.1"/>
</dbReference>
<name>A0A0A1YJT0_9PSED</name>
<accession>A0A0A1YJT0</accession>
<dbReference type="AlphaFoldDB" id="A0A0A1YJT0"/>
<comment type="caution">
    <text evidence="1">The sequence shown here is derived from an EMBL/GenBank/DDBJ whole genome shotgun (WGS) entry which is preliminary data.</text>
</comment>
<proteinExistence type="predicted"/>
<dbReference type="EMBL" id="AWSQ01000004">
    <property type="protein sequence ID" value="KFX69223.1"/>
    <property type="molecule type" value="Genomic_DNA"/>
</dbReference>